<sequence length="192" mass="21879">MSEQILPQFASVTLNSNEIRPQATRCIPPTRLVPRSQPHIFASLASESNATYHGLNIRENSAFRPISDVIQQQHDNTVVRSQQETSQFENFEEFELQTPREVTLCDFFLLAPGASSAASEQRSANLRREENVSSVPSTPFRDAPIGPSVFPRLSRSDKEQEKSPVQSRSSRLIMRPRMRLQPRLKRRDFARS</sequence>
<organism evidence="2 3">
    <name type="scientific">Chaetoceros tenuissimus</name>
    <dbReference type="NCBI Taxonomy" id="426638"/>
    <lineage>
        <taxon>Eukaryota</taxon>
        <taxon>Sar</taxon>
        <taxon>Stramenopiles</taxon>
        <taxon>Ochrophyta</taxon>
        <taxon>Bacillariophyta</taxon>
        <taxon>Coscinodiscophyceae</taxon>
        <taxon>Chaetocerotophycidae</taxon>
        <taxon>Chaetocerotales</taxon>
        <taxon>Chaetocerotaceae</taxon>
        <taxon>Chaetoceros</taxon>
    </lineage>
</organism>
<reference evidence="2 3" key="1">
    <citation type="journal article" date="2021" name="Sci. Rep.">
        <title>The genome of the diatom Chaetoceros tenuissimus carries an ancient integrated fragment of an extant virus.</title>
        <authorList>
            <person name="Hongo Y."/>
            <person name="Kimura K."/>
            <person name="Takaki Y."/>
            <person name="Yoshida Y."/>
            <person name="Baba S."/>
            <person name="Kobayashi G."/>
            <person name="Nagasaki K."/>
            <person name="Hano T."/>
            <person name="Tomaru Y."/>
        </authorList>
    </citation>
    <scope>NUCLEOTIDE SEQUENCE [LARGE SCALE GENOMIC DNA]</scope>
    <source>
        <strain evidence="2 3">NIES-3715</strain>
    </source>
</reference>
<dbReference type="AlphaFoldDB" id="A0AAD3H1R5"/>
<keyword evidence="3" id="KW-1185">Reference proteome</keyword>
<gene>
    <name evidence="2" type="ORF">CTEN210_03173</name>
</gene>
<feature type="compositionally biased region" description="Basic residues" evidence="1">
    <location>
        <begin position="174"/>
        <end position="186"/>
    </location>
</feature>
<proteinExistence type="predicted"/>
<accession>A0AAD3H1R5</accession>
<dbReference type="Proteomes" id="UP001054902">
    <property type="component" value="Unassembled WGS sequence"/>
</dbReference>
<evidence type="ECO:0000313" key="3">
    <source>
        <dbReference type="Proteomes" id="UP001054902"/>
    </source>
</evidence>
<dbReference type="EMBL" id="BLLK01000022">
    <property type="protein sequence ID" value="GFH46699.1"/>
    <property type="molecule type" value="Genomic_DNA"/>
</dbReference>
<comment type="caution">
    <text evidence="2">The sequence shown here is derived from an EMBL/GenBank/DDBJ whole genome shotgun (WGS) entry which is preliminary data.</text>
</comment>
<evidence type="ECO:0000313" key="2">
    <source>
        <dbReference type="EMBL" id="GFH46699.1"/>
    </source>
</evidence>
<feature type="region of interest" description="Disordered" evidence="1">
    <location>
        <begin position="119"/>
        <end position="192"/>
    </location>
</feature>
<evidence type="ECO:0000256" key="1">
    <source>
        <dbReference type="SAM" id="MobiDB-lite"/>
    </source>
</evidence>
<name>A0AAD3H1R5_9STRA</name>
<protein>
    <submittedName>
        <fullName evidence="2">Uncharacterized protein</fullName>
    </submittedName>
</protein>